<evidence type="ECO:0000313" key="3">
    <source>
        <dbReference type="Proteomes" id="UP000254260"/>
    </source>
</evidence>
<keyword evidence="1" id="KW-1133">Transmembrane helix</keyword>
<dbReference type="Proteomes" id="UP000254260">
    <property type="component" value="Unassembled WGS sequence"/>
</dbReference>
<accession>A0A379IXZ7</accession>
<name>A0A379IXZ7_ECTME</name>
<dbReference type="OrthoDB" id="8438822at2"/>
<keyword evidence="1" id="KW-0472">Membrane</keyword>
<dbReference type="AlphaFoldDB" id="A0A379IXZ7"/>
<organism evidence="2 3">
    <name type="scientific">Ectopseudomonas mendocina</name>
    <name type="common">Pseudomonas mendocina</name>
    <dbReference type="NCBI Taxonomy" id="300"/>
    <lineage>
        <taxon>Bacteria</taxon>
        <taxon>Pseudomonadati</taxon>
        <taxon>Pseudomonadota</taxon>
        <taxon>Gammaproteobacteria</taxon>
        <taxon>Pseudomonadales</taxon>
        <taxon>Pseudomonadaceae</taxon>
        <taxon>Ectopseudomonas</taxon>
    </lineage>
</organism>
<evidence type="ECO:0000313" key="2">
    <source>
        <dbReference type="EMBL" id="SUD41139.1"/>
    </source>
</evidence>
<evidence type="ECO:0000256" key="1">
    <source>
        <dbReference type="SAM" id="Phobius"/>
    </source>
</evidence>
<feature type="transmembrane region" description="Helical" evidence="1">
    <location>
        <begin position="195"/>
        <end position="219"/>
    </location>
</feature>
<dbReference type="EMBL" id="UGUU01000001">
    <property type="protein sequence ID" value="SUD41139.1"/>
    <property type="molecule type" value="Genomic_DNA"/>
</dbReference>
<keyword evidence="1" id="KW-0812">Transmembrane</keyword>
<sequence length="229" mass="25674">MISQIREAMVLEGIRSLTTYWQNLIIGKRPELQRHLFDKQVDMQLNRSRIEDMQQLLAQYPELRQVERSTVVSVQGGGGRYMSPLAQIVALESTISEDNSLIKKTEYELERLGFYEQIISNIDESLPVIHSGHDLAQQLMTRANQLQQSNSSLAATEVTSDVLNQVQSLLSKPQLLQLKASTDLPATPIISRRPLVVGAGIFTLVFFGSSVLLALYQLIRRQALTPAAK</sequence>
<protein>
    <recommendedName>
        <fullName evidence="4">Lipopolysaccharide biosynthesis protein</fullName>
    </recommendedName>
</protein>
<evidence type="ECO:0008006" key="4">
    <source>
        <dbReference type="Google" id="ProtNLM"/>
    </source>
</evidence>
<gene>
    <name evidence="2" type="ORF">NCTC10899_04000</name>
</gene>
<dbReference type="RefSeq" id="WP_115292070.1">
    <property type="nucleotide sequence ID" value="NZ_UGUU01000001.1"/>
</dbReference>
<reference evidence="2 3" key="1">
    <citation type="submission" date="2018-06" db="EMBL/GenBank/DDBJ databases">
        <authorList>
            <consortium name="Pathogen Informatics"/>
            <person name="Doyle S."/>
        </authorList>
    </citation>
    <scope>NUCLEOTIDE SEQUENCE [LARGE SCALE GENOMIC DNA]</scope>
    <source>
        <strain evidence="2 3">NCTC10899</strain>
    </source>
</reference>
<proteinExistence type="predicted"/>